<keyword evidence="2 3" id="KW-0694">RNA-binding</keyword>
<dbReference type="InterPro" id="IPR020627">
    <property type="entry name" value="KhpA"/>
</dbReference>
<keyword evidence="5" id="KW-1185">Reference proteome</keyword>
<comment type="similarity">
    <text evidence="3">Belongs to the KhpA RNA-binding protein family.</text>
</comment>
<dbReference type="PROSITE" id="PS50084">
    <property type="entry name" value="KH_TYPE_1"/>
    <property type="match status" value="1"/>
</dbReference>
<dbReference type="InterPro" id="IPR015946">
    <property type="entry name" value="KH_dom-like_a/b"/>
</dbReference>
<accession>A0ABS9GWA3</accession>
<comment type="subunit">
    <text evidence="3">Forms a complex with KhpB.</text>
</comment>
<comment type="caution">
    <text evidence="4">The sequence shown here is derived from an EMBL/GenBank/DDBJ whole genome shotgun (WGS) entry which is preliminary data.</text>
</comment>
<keyword evidence="3" id="KW-0133">Cell shape</keyword>
<keyword evidence="3" id="KW-0961">Cell wall biogenesis/degradation</keyword>
<dbReference type="HAMAP" id="MF_00088">
    <property type="entry name" value="KhpA"/>
    <property type="match status" value="1"/>
</dbReference>
<evidence type="ECO:0000313" key="5">
    <source>
        <dbReference type="Proteomes" id="UP001649381"/>
    </source>
</evidence>
<dbReference type="PANTHER" id="PTHR34654">
    <property type="entry name" value="UPF0109 PROTEIN SCO5592"/>
    <property type="match status" value="1"/>
</dbReference>
<keyword evidence="3" id="KW-0143">Chaperone</keyword>
<sequence>MEELIETIVKALVDHPEEVRIEEVKTDHAITYQLSVHSEDMGKVIGKQGRIAKAIRTVINAAGTNESKKINLEIV</sequence>
<dbReference type="PANTHER" id="PTHR34654:SF1">
    <property type="entry name" value="RNA-BINDING PROTEIN KHPA"/>
    <property type="match status" value="1"/>
</dbReference>
<dbReference type="Pfam" id="PF13083">
    <property type="entry name" value="KH_KhpA-B"/>
    <property type="match status" value="1"/>
</dbReference>
<proteinExistence type="inferred from homology"/>
<evidence type="ECO:0000256" key="3">
    <source>
        <dbReference type="HAMAP-Rule" id="MF_00088"/>
    </source>
</evidence>
<evidence type="ECO:0000256" key="1">
    <source>
        <dbReference type="ARBA" id="ARBA00022490"/>
    </source>
</evidence>
<dbReference type="SUPFAM" id="SSF54814">
    <property type="entry name" value="Prokaryotic type KH domain (KH-domain type II)"/>
    <property type="match status" value="1"/>
</dbReference>
<name>A0ABS9GWA3_9BACL</name>
<keyword evidence="1 3" id="KW-0963">Cytoplasm</keyword>
<organism evidence="4 5">
    <name type="scientific">Pseudalkalibacillus berkeleyi</name>
    <dbReference type="NCBI Taxonomy" id="1069813"/>
    <lineage>
        <taxon>Bacteria</taxon>
        <taxon>Bacillati</taxon>
        <taxon>Bacillota</taxon>
        <taxon>Bacilli</taxon>
        <taxon>Bacillales</taxon>
        <taxon>Fictibacillaceae</taxon>
        <taxon>Pseudalkalibacillus</taxon>
    </lineage>
</organism>
<reference evidence="4 5" key="1">
    <citation type="submission" date="2022-01" db="EMBL/GenBank/DDBJ databases">
        <title>Alkalihalobacillus sp. EGI L200015, a novel bacterium isolated from a salt lake sediment.</title>
        <authorList>
            <person name="Gao L."/>
            <person name="Fang B.-Z."/>
            <person name="Li W.-J."/>
        </authorList>
    </citation>
    <scope>NUCLEOTIDE SEQUENCE [LARGE SCALE GENOMIC DNA]</scope>
    <source>
        <strain evidence="4 5">KCTC 12718</strain>
    </source>
</reference>
<dbReference type="RefSeq" id="WP_236332371.1">
    <property type="nucleotide sequence ID" value="NZ_JAKIJS010000001.1"/>
</dbReference>
<dbReference type="Gene3D" id="3.30.300.20">
    <property type="match status" value="1"/>
</dbReference>
<comment type="function">
    <text evidence="3">A probable RNA chaperone. Forms a complex with KhpB which binds to cellular RNA and controls its expression. Plays a role in peptidoglycan (PG) homeostasis and cell length regulation.</text>
</comment>
<comment type="subcellular location">
    <subcellularLocation>
        <location evidence="3">Cytoplasm</location>
    </subcellularLocation>
</comment>
<protein>
    <recommendedName>
        <fullName evidence="3">RNA-binding protein KhpA</fullName>
    </recommendedName>
    <alternativeName>
        <fullName evidence="3">KH-domain protein A</fullName>
    </alternativeName>
</protein>
<evidence type="ECO:0000313" key="4">
    <source>
        <dbReference type="EMBL" id="MCF6137082.1"/>
    </source>
</evidence>
<dbReference type="InterPro" id="IPR009019">
    <property type="entry name" value="KH_sf_prok-type"/>
</dbReference>
<dbReference type="CDD" id="cd22533">
    <property type="entry name" value="KH-II_YlqC-like"/>
    <property type="match status" value="1"/>
</dbReference>
<dbReference type="Proteomes" id="UP001649381">
    <property type="component" value="Unassembled WGS sequence"/>
</dbReference>
<dbReference type="EMBL" id="JAKIJS010000001">
    <property type="protein sequence ID" value="MCF6137082.1"/>
    <property type="molecule type" value="Genomic_DNA"/>
</dbReference>
<gene>
    <name evidence="3" type="primary">khpA</name>
    <name evidence="4" type="ORF">L2716_05010</name>
</gene>
<evidence type="ECO:0000256" key="2">
    <source>
        <dbReference type="ARBA" id="ARBA00022884"/>
    </source>
</evidence>